<dbReference type="RefSeq" id="WP_349803994.1">
    <property type="nucleotide sequence ID" value="NZ_JBEGDP010000003.1"/>
</dbReference>
<sequence length="130" mass="13435">MSAEDLCGGVAVLDESVLGELALDLCPASALTFARTYRRMLPGRVTRVTSVLAPPATAATEAADVDVLDAVLSLGTSAAAVGACCLAEVAQGLARDVRRGDREAARCRLARLRAVTGCTERALDGYLARS</sequence>
<reference evidence="1 2" key="1">
    <citation type="submission" date="2024-02" db="EMBL/GenBank/DDBJ databases">
        <title>Full genome sequence of Nocardioides kribbensis.</title>
        <authorList>
            <person name="Poletto B.L."/>
            <person name="Silva G."/>
            <person name="Galante D."/>
            <person name="Campos K.R."/>
            <person name="Santos M.B.N."/>
            <person name="Sacchi C.T."/>
        </authorList>
    </citation>
    <scope>NUCLEOTIDE SEQUENCE [LARGE SCALE GENOMIC DNA]</scope>
    <source>
        <strain evidence="1 2">O4R</strain>
    </source>
</reference>
<comment type="caution">
    <text evidence="1">The sequence shown here is derived from an EMBL/GenBank/DDBJ whole genome shotgun (WGS) entry which is preliminary data.</text>
</comment>
<dbReference type="InterPro" id="IPR036641">
    <property type="entry name" value="HPT_dom_sf"/>
</dbReference>
<gene>
    <name evidence="1" type="ORF">V6R90_05220</name>
</gene>
<evidence type="ECO:0000313" key="1">
    <source>
        <dbReference type="EMBL" id="MEQ7846672.1"/>
    </source>
</evidence>
<protein>
    <recommendedName>
        <fullName evidence="3">ANTAR domain-containing protein</fullName>
    </recommendedName>
</protein>
<evidence type="ECO:0008006" key="3">
    <source>
        <dbReference type="Google" id="ProtNLM"/>
    </source>
</evidence>
<dbReference type="Proteomes" id="UP001482520">
    <property type="component" value="Unassembled WGS sequence"/>
</dbReference>
<evidence type="ECO:0000313" key="2">
    <source>
        <dbReference type="Proteomes" id="UP001482520"/>
    </source>
</evidence>
<dbReference type="EMBL" id="JBEGDP010000003">
    <property type="protein sequence ID" value="MEQ7846672.1"/>
    <property type="molecule type" value="Genomic_DNA"/>
</dbReference>
<name>A0ABV1NW29_9ACTN</name>
<accession>A0ABV1NW29</accession>
<dbReference type="SUPFAM" id="SSF47226">
    <property type="entry name" value="Histidine-containing phosphotransfer domain, HPT domain"/>
    <property type="match status" value="1"/>
</dbReference>
<organism evidence="1 2">
    <name type="scientific">Nocardioides kribbensis</name>
    <dbReference type="NCBI Taxonomy" id="305517"/>
    <lineage>
        <taxon>Bacteria</taxon>
        <taxon>Bacillati</taxon>
        <taxon>Actinomycetota</taxon>
        <taxon>Actinomycetes</taxon>
        <taxon>Propionibacteriales</taxon>
        <taxon>Nocardioidaceae</taxon>
        <taxon>Nocardioides</taxon>
    </lineage>
</organism>
<proteinExistence type="predicted"/>
<keyword evidence="2" id="KW-1185">Reference proteome</keyword>